<dbReference type="EMBL" id="JH668329">
    <property type="protein sequence ID" value="KAG6446058.1"/>
    <property type="molecule type" value="Genomic_DNA"/>
</dbReference>
<keyword evidence="8" id="KW-1185">Reference proteome</keyword>
<keyword evidence="3 5" id="KW-0720">Serine protease</keyword>
<dbReference type="PROSITE" id="PS00135">
    <property type="entry name" value="TRYPSIN_SER"/>
    <property type="match status" value="1"/>
</dbReference>
<sequence length="292" mass="32231">MYGRIIFISLVFGTIQSKKHLRIIGGRDAEENEYPYVARVEILRITDDKVRRIHICTSGVITPVWTVTAAHCFQDIIELIQMRRNTKSRQIVRTRDIKPVIWFGNVAGEPSKDTYRDIVDTVLHPSAKCSRSSILVFVCQNDIGLFRTDPISINQYAKLSALDAVSLKGQEVELVGYGITNVNGEVDDTLAFKKPLQVLKAMVKSCADDVFMSPALCLARACGQSSTMCPGDSGGPVLHPSGVVAINSMAFISDCFVSSEKDRSHVVGQLTPISSYIDWICDVTNDNKTSRA</sequence>
<evidence type="ECO:0000313" key="7">
    <source>
        <dbReference type="EMBL" id="KAG6446058.1"/>
    </source>
</evidence>
<protein>
    <recommendedName>
        <fullName evidence="6">Peptidase S1 domain-containing protein</fullName>
    </recommendedName>
</protein>
<evidence type="ECO:0000256" key="1">
    <source>
        <dbReference type="ARBA" id="ARBA00022670"/>
    </source>
</evidence>
<evidence type="ECO:0000259" key="6">
    <source>
        <dbReference type="PROSITE" id="PS50240"/>
    </source>
</evidence>
<reference evidence="7" key="2">
    <citation type="submission" date="2020-12" db="EMBL/GenBank/DDBJ databases">
        <authorList>
            <person name="Kanost M."/>
        </authorList>
    </citation>
    <scope>NUCLEOTIDE SEQUENCE</scope>
</reference>
<name>A0A922CHR0_MANSE</name>
<evidence type="ECO:0000256" key="4">
    <source>
        <dbReference type="ARBA" id="ARBA00023157"/>
    </source>
</evidence>
<dbReference type="SUPFAM" id="SSF50494">
    <property type="entry name" value="Trypsin-like serine proteases"/>
    <property type="match status" value="1"/>
</dbReference>
<dbReference type="GO" id="GO:0006508">
    <property type="term" value="P:proteolysis"/>
    <property type="evidence" value="ECO:0007669"/>
    <property type="project" value="UniProtKB-KW"/>
</dbReference>
<comment type="caution">
    <text evidence="7">The sequence shown here is derived from an EMBL/GenBank/DDBJ whole genome shotgun (WGS) entry which is preliminary data.</text>
</comment>
<dbReference type="InterPro" id="IPR050430">
    <property type="entry name" value="Peptidase_S1"/>
</dbReference>
<dbReference type="PROSITE" id="PS50240">
    <property type="entry name" value="TRYPSIN_DOM"/>
    <property type="match status" value="1"/>
</dbReference>
<dbReference type="Pfam" id="PF00089">
    <property type="entry name" value="Trypsin"/>
    <property type="match status" value="1"/>
</dbReference>
<evidence type="ECO:0000256" key="3">
    <source>
        <dbReference type="ARBA" id="ARBA00022825"/>
    </source>
</evidence>
<gene>
    <name evidence="7" type="ORF">O3G_MSEX004253</name>
</gene>
<dbReference type="InterPro" id="IPR001254">
    <property type="entry name" value="Trypsin_dom"/>
</dbReference>
<dbReference type="PROSITE" id="PS00134">
    <property type="entry name" value="TRYPSIN_HIS"/>
    <property type="match status" value="1"/>
</dbReference>
<proteinExistence type="predicted"/>
<dbReference type="InterPro" id="IPR009003">
    <property type="entry name" value="Peptidase_S1_PA"/>
</dbReference>
<dbReference type="Proteomes" id="UP000791440">
    <property type="component" value="Unassembled WGS sequence"/>
</dbReference>
<dbReference type="InterPro" id="IPR043504">
    <property type="entry name" value="Peptidase_S1_PA_chymotrypsin"/>
</dbReference>
<keyword evidence="1 5" id="KW-0645">Protease</keyword>
<dbReference type="Gene3D" id="2.40.10.10">
    <property type="entry name" value="Trypsin-like serine proteases"/>
    <property type="match status" value="1"/>
</dbReference>
<dbReference type="GO" id="GO:0004252">
    <property type="term" value="F:serine-type endopeptidase activity"/>
    <property type="evidence" value="ECO:0007669"/>
    <property type="project" value="InterPro"/>
</dbReference>
<feature type="domain" description="Peptidase S1" evidence="6">
    <location>
        <begin position="23"/>
        <end position="285"/>
    </location>
</feature>
<dbReference type="PANTHER" id="PTHR24276:SF98">
    <property type="entry name" value="FI18310P1-RELATED"/>
    <property type="match status" value="1"/>
</dbReference>
<dbReference type="PANTHER" id="PTHR24276">
    <property type="entry name" value="POLYSERASE-RELATED"/>
    <property type="match status" value="1"/>
</dbReference>
<evidence type="ECO:0000313" key="8">
    <source>
        <dbReference type="Proteomes" id="UP000791440"/>
    </source>
</evidence>
<dbReference type="AlphaFoldDB" id="A0A922CHR0"/>
<keyword evidence="4" id="KW-1015">Disulfide bond</keyword>
<dbReference type="OrthoDB" id="7452977at2759"/>
<dbReference type="InterPro" id="IPR018114">
    <property type="entry name" value="TRYPSIN_HIS"/>
</dbReference>
<reference evidence="7" key="1">
    <citation type="journal article" date="2016" name="Insect Biochem. Mol. Biol.">
        <title>Multifaceted biological insights from a draft genome sequence of the tobacco hornworm moth, Manduca sexta.</title>
        <authorList>
            <person name="Kanost M.R."/>
            <person name="Arrese E.L."/>
            <person name="Cao X."/>
            <person name="Chen Y.R."/>
            <person name="Chellapilla S."/>
            <person name="Goldsmith M.R."/>
            <person name="Grosse-Wilde E."/>
            <person name="Heckel D.G."/>
            <person name="Herndon N."/>
            <person name="Jiang H."/>
            <person name="Papanicolaou A."/>
            <person name="Qu J."/>
            <person name="Soulages J.L."/>
            <person name="Vogel H."/>
            <person name="Walters J."/>
            <person name="Waterhouse R.M."/>
            <person name="Ahn S.J."/>
            <person name="Almeida F.C."/>
            <person name="An C."/>
            <person name="Aqrawi P."/>
            <person name="Bretschneider A."/>
            <person name="Bryant W.B."/>
            <person name="Bucks S."/>
            <person name="Chao H."/>
            <person name="Chevignon G."/>
            <person name="Christen J.M."/>
            <person name="Clarke D.F."/>
            <person name="Dittmer N.T."/>
            <person name="Ferguson L.C.F."/>
            <person name="Garavelou S."/>
            <person name="Gordon K.H.J."/>
            <person name="Gunaratna R.T."/>
            <person name="Han Y."/>
            <person name="Hauser F."/>
            <person name="He Y."/>
            <person name="Heidel-Fischer H."/>
            <person name="Hirsh A."/>
            <person name="Hu Y."/>
            <person name="Jiang H."/>
            <person name="Kalra D."/>
            <person name="Klinner C."/>
            <person name="Konig C."/>
            <person name="Kovar C."/>
            <person name="Kroll A.R."/>
            <person name="Kuwar S.S."/>
            <person name="Lee S.L."/>
            <person name="Lehman R."/>
            <person name="Li K."/>
            <person name="Li Z."/>
            <person name="Liang H."/>
            <person name="Lovelace S."/>
            <person name="Lu Z."/>
            <person name="Mansfield J.H."/>
            <person name="McCulloch K.J."/>
            <person name="Mathew T."/>
            <person name="Morton B."/>
            <person name="Muzny D.M."/>
            <person name="Neunemann D."/>
            <person name="Ongeri F."/>
            <person name="Pauchet Y."/>
            <person name="Pu L.L."/>
            <person name="Pyrousis I."/>
            <person name="Rao X.J."/>
            <person name="Redding A."/>
            <person name="Roesel C."/>
            <person name="Sanchez-Gracia A."/>
            <person name="Schaack S."/>
            <person name="Shukla A."/>
            <person name="Tetreau G."/>
            <person name="Wang Y."/>
            <person name="Xiong G.H."/>
            <person name="Traut W."/>
            <person name="Walsh T.K."/>
            <person name="Worley K.C."/>
            <person name="Wu D."/>
            <person name="Wu W."/>
            <person name="Wu Y.Q."/>
            <person name="Zhang X."/>
            <person name="Zou Z."/>
            <person name="Zucker H."/>
            <person name="Briscoe A.D."/>
            <person name="Burmester T."/>
            <person name="Clem R.J."/>
            <person name="Feyereisen R."/>
            <person name="Grimmelikhuijzen C.J.P."/>
            <person name="Hamodrakas S.J."/>
            <person name="Hansson B.S."/>
            <person name="Huguet E."/>
            <person name="Jermiin L.S."/>
            <person name="Lan Q."/>
            <person name="Lehman H.K."/>
            <person name="Lorenzen M."/>
            <person name="Merzendorfer H."/>
            <person name="Michalopoulos I."/>
            <person name="Morton D.B."/>
            <person name="Muthukrishnan S."/>
            <person name="Oakeshott J.G."/>
            <person name="Palmer W."/>
            <person name="Park Y."/>
            <person name="Passarelli A.L."/>
            <person name="Rozas J."/>
            <person name="Schwartz L.M."/>
            <person name="Smith W."/>
            <person name="Southgate A."/>
            <person name="Vilcinskas A."/>
            <person name="Vogt R."/>
            <person name="Wang P."/>
            <person name="Werren J."/>
            <person name="Yu X.Q."/>
            <person name="Zhou J.J."/>
            <person name="Brown S.J."/>
            <person name="Scherer S.E."/>
            <person name="Richards S."/>
            <person name="Blissard G.W."/>
        </authorList>
    </citation>
    <scope>NUCLEOTIDE SEQUENCE</scope>
</reference>
<accession>A0A922CHR0</accession>
<evidence type="ECO:0000256" key="2">
    <source>
        <dbReference type="ARBA" id="ARBA00022801"/>
    </source>
</evidence>
<dbReference type="InterPro" id="IPR033116">
    <property type="entry name" value="TRYPSIN_SER"/>
</dbReference>
<organism evidence="7 8">
    <name type="scientific">Manduca sexta</name>
    <name type="common">Tobacco hawkmoth</name>
    <name type="synonym">Tobacco hornworm</name>
    <dbReference type="NCBI Taxonomy" id="7130"/>
    <lineage>
        <taxon>Eukaryota</taxon>
        <taxon>Metazoa</taxon>
        <taxon>Ecdysozoa</taxon>
        <taxon>Arthropoda</taxon>
        <taxon>Hexapoda</taxon>
        <taxon>Insecta</taxon>
        <taxon>Pterygota</taxon>
        <taxon>Neoptera</taxon>
        <taxon>Endopterygota</taxon>
        <taxon>Lepidoptera</taxon>
        <taxon>Glossata</taxon>
        <taxon>Ditrysia</taxon>
        <taxon>Bombycoidea</taxon>
        <taxon>Sphingidae</taxon>
        <taxon>Sphinginae</taxon>
        <taxon>Sphingini</taxon>
        <taxon>Manduca</taxon>
    </lineage>
</organism>
<keyword evidence="2 5" id="KW-0378">Hydrolase</keyword>
<evidence type="ECO:0000256" key="5">
    <source>
        <dbReference type="RuleBase" id="RU363034"/>
    </source>
</evidence>
<dbReference type="SMART" id="SM00020">
    <property type="entry name" value="Tryp_SPc"/>
    <property type="match status" value="1"/>
</dbReference>